<dbReference type="Proteomes" id="UP000257109">
    <property type="component" value="Unassembled WGS sequence"/>
</dbReference>
<feature type="non-terminal residue" evidence="1">
    <location>
        <position position="1"/>
    </location>
</feature>
<reference evidence="1" key="1">
    <citation type="submission" date="2018-05" db="EMBL/GenBank/DDBJ databases">
        <title>Draft genome of Mucuna pruriens seed.</title>
        <authorList>
            <person name="Nnadi N.E."/>
            <person name="Vos R."/>
            <person name="Hasami M.H."/>
            <person name="Devisetty U.K."/>
            <person name="Aguiy J.C."/>
        </authorList>
    </citation>
    <scope>NUCLEOTIDE SEQUENCE [LARGE SCALE GENOMIC DNA]</scope>
    <source>
        <strain evidence="1">JCA_2017</strain>
    </source>
</reference>
<comment type="caution">
    <text evidence="1">The sequence shown here is derived from an EMBL/GenBank/DDBJ whole genome shotgun (WGS) entry which is preliminary data.</text>
</comment>
<keyword evidence="2" id="KW-1185">Reference proteome</keyword>
<evidence type="ECO:0008006" key="3">
    <source>
        <dbReference type="Google" id="ProtNLM"/>
    </source>
</evidence>
<evidence type="ECO:0000313" key="2">
    <source>
        <dbReference type="Proteomes" id="UP000257109"/>
    </source>
</evidence>
<evidence type="ECO:0000313" key="1">
    <source>
        <dbReference type="EMBL" id="RDX82153.1"/>
    </source>
</evidence>
<gene>
    <name evidence="1" type="ORF">CR513_37085</name>
</gene>
<dbReference type="EMBL" id="QJKJ01007714">
    <property type="protein sequence ID" value="RDX82153.1"/>
    <property type="molecule type" value="Genomic_DNA"/>
</dbReference>
<dbReference type="AlphaFoldDB" id="A0A371FVS4"/>
<sequence length="255" mass="29357">MSSSPSRLRFHMSSPFPVVKCRLRMLTLYPRADSDSDSYKLTPDVIIIMSIWIPLGIETNSALAILSISSSSNLHKLDPEIDRTLYRLRKVRSIDTGSSSFISIPDSVNNNCTTICSNFSKSNSFESKPNIRVDISHEPKQMETKNRTLKELAMPNVLYQPWCIQYPHKHLKEFHMVCSTMKPLGILDDYIKMKVFPFSLDGATKDCLCGIRQHLGVTLHKYWEIFNKLCATCLYHQISEQLLLQYFYEGLMMMD</sequence>
<accession>A0A371FVS4</accession>
<protein>
    <recommendedName>
        <fullName evidence="3">Retrotransposon gag domain-containing protein</fullName>
    </recommendedName>
</protein>
<proteinExistence type="predicted"/>
<organism evidence="1 2">
    <name type="scientific">Mucuna pruriens</name>
    <name type="common">Velvet bean</name>
    <name type="synonym">Dolichos pruriens</name>
    <dbReference type="NCBI Taxonomy" id="157652"/>
    <lineage>
        <taxon>Eukaryota</taxon>
        <taxon>Viridiplantae</taxon>
        <taxon>Streptophyta</taxon>
        <taxon>Embryophyta</taxon>
        <taxon>Tracheophyta</taxon>
        <taxon>Spermatophyta</taxon>
        <taxon>Magnoliopsida</taxon>
        <taxon>eudicotyledons</taxon>
        <taxon>Gunneridae</taxon>
        <taxon>Pentapetalae</taxon>
        <taxon>rosids</taxon>
        <taxon>fabids</taxon>
        <taxon>Fabales</taxon>
        <taxon>Fabaceae</taxon>
        <taxon>Papilionoideae</taxon>
        <taxon>50 kb inversion clade</taxon>
        <taxon>NPAAA clade</taxon>
        <taxon>indigoferoid/millettioid clade</taxon>
        <taxon>Phaseoleae</taxon>
        <taxon>Mucuna</taxon>
    </lineage>
</organism>
<dbReference type="OrthoDB" id="1689420at2759"/>
<name>A0A371FVS4_MUCPR</name>